<dbReference type="OrthoDB" id="1741314at2759"/>
<organism evidence="7 8">
    <name type="scientific">Hermetia illucens</name>
    <name type="common">Black soldier fly</name>
    <dbReference type="NCBI Taxonomy" id="343691"/>
    <lineage>
        <taxon>Eukaryota</taxon>
        <taxon>Metazoa</taxon>
        <taxon>Ecdysozoa</taxon>
        <taxon>Arthropoda</taxon>
        <taxon>Hexapoda</taxon>
        <taxon>Insecta</taxon>
        <taxon>Pterygota</taxon>
        <taxon>Neoptera</taxon>
        <taxon>Endopterygota</taxon>
        <taxon>Diptera</taxon>
        <taxon>Brachycera</taxon>
        <taxon>Stratiomyomorpha</taxon>
        <taxon>Stratiomyidae</taxon>
        <taxon>Hermetiinae</taxon>
        <taxon>Hermetia</taxon>
    </lineage>
</organism>
<keyword evidence="1" id="KW-0433">Leucine-rich repeat</keyword>
<keyword evidence="2" id="KW-0732">Signal</keyword>
<feature type="compositionally biased region" description="Acidic residues" evidence="4">
    <location>
        <begin position="228"/>
        <end position="244"/>
    </location>
</feature>
<accession>A0A7R8UA95</accession>
<feature type="region of interest" description="Disordered" evidence="4">
    <location>
        <begin position="213"/>
        <end position="294"/>
    </location>
</feature>
<dbReference type="AlphaFoldDB" id="A0A7R8UA95"/>
<sequence>MLDLSNNQLSEVGKLGRRIKTLNLSHNKITSGKLGKIPNYVENLDLSENEITYLPLDLKKLHSLKSIELTGNAINCTCETLEIRNWLQEHHVWTDNHIKCTYPLSAKGKPWLHVKQSDICDDHKDEIVLYKEQELASDDENELMLGDQPIESEGSGQGNDDELGKDFLPVDDKKDKKTEDTIDINAEEGSGEIFPINELDKTSDAANGSAITDVVDGIPPEIGSGGNELEDDEQGRLMEDDDEGSGSGMIAYIPKIQLESEADNKNDDDDIADNEKDENTPVPPPQEEVTKSPDDIFGPGLGIMTSEEVTKAPVVEEPIVEKKVATVDQAKPGDEVDGPVASEAAEGVPKTAEKENMVAGESNRLEEANSGASKNTYILLVVVLVLLVVLIVFVAVKRRKANRRRQSDVENPRATELVDMNKKNLGKPLNKNGAPEHIPLIGDRDKSDLAKPINGDKKTPYSPSDEKDPKSQEPLLKDGEATTGPESNNNVANDAVSPQVAKPVESQPSAQNVEPVHKPKSPRDPYRKTDGIPPSDDEVFLPASAPTSNPSSPKASRYSPVYSPETGRVKIKLLETPKPKTPLLVNRTRSNAGDVITTPNGNSLRSPDQSH</sequence>
<feature type="region of interest" description="Disordered" evidence="4">
    <location>
        <begin position="146"/>
        <end position="178"/>
    </location>
</feature>
<feature type="region of interest" description="Disordered" evidence="4">
    <location>
        <begin position="331"/>
        <end position="355"/>
    </location>
</feature>
<keyword evidence="5" id="KW-1133">Transmembrane helix</keyword>
<feature type="compositionally biased region" description="Basic and acidic residues" evidence="4">
    <location>
        <begin position="162"/>
        <end position="178"/>
    </location>
</feature>
<dbReference type="InParanoid" id="A0A7R8UA95"/>
<name>A0A7R8UA95_HERIL</name>
<dbReference type="GO" id="GO:0005886">
    <property type="term" value="C:plasma membrane"/>
    <property type="evidence" value="ECO:0007669"/>
    <property type="project" value="TreeGrafter"/>
</dbReference>
<proteinExistence type="predicted"/>
<protein>
    <recommendedName>
        <fullName evidence="6">LRRCT domain-containing protein</fullName>
    </recommendedName>
</protein>
<feature type="compositionally biased region" description="Basic and acidic residues" evidence="4">
    <location>
        <begin position="515"/>
        <end position="530"/>
    </location>
</feature>
<keyword evidence="5" id="KW-0472">Membrane</keyword>
<evidence type="ECO:0000256" key="3">
    <source>
        <dbReference type="ARBA" id="ARBA00022737"/>
    </source>
</evidence>
<feature type="compositionally biased region" description="Basic and acidic residues" evidence="4">
    <location>
        <begin position="442"/>
        <end position="480"/>
    </location>
</feature>
<evidence type="ECO:0000313" key="7">
    <source>
        <dbReference type="EMBL" id="CAD7077069.1"/>
    </source>
</evidence>
<dbReference type="Proteomes" id="UP000594454">
    <property type="component" value="Chromosome 1"/>
</dbReference>
<dbReference type="PANTHER" id="PTHR24369">
    <property type="entry name" value="ANTIGEN BSP, PUTATIVE-RELATED"/>
    <property type="match status" value="1"/>
</dbReference>
<evidence type="ECO:0000313" key="8">
    <source>
        <dbReference type="Proteomes" id="UP000594454"/>
    </source>
</evidence>
<evidence type="ECO:0000259" key="6">
    <source>
        <dbReference type="SMART" id="SM00082"/>
    </source>
</evidence>
<feature type="compositionally biased region" description="Polar residues" evidence="4">
    <location>
        <begin position="587"/>
        <end position="611"/>
    </location>
</feature>
<evidence type="ECO:0000256" key="5">
    <source>
        <dbReference type="SAM" id="Phobius"/>
    </source>
</evidence>
<dbReference type="EMBL" id="LR899009">
    <property type="protein sequence ID" value="CAD7077069.1"/>
    <property type="molecule type" value="Genomic_DNA"/>
</dbReference>
<dbReference type="FunCoup" id="A0A7R8UA95">
    <property type="interactions" value="157"/>
</dbReference>
<evidence type="ECO:0000256" key="2">
    <source>
        <dbReference type="ARBA" id="ARBA00022729"/>
    </source>
</evidence>
<evidence type="ECO:0000256" key="1">
    <source>
        <dbReference type="ARBA" id="ARBA00022614"/>
    </source>
</evidence>
<dbReference type="InterPro" id="IPR050541">
    <property type="entry name" value="LRR_TM_domain-containing"/>
</dbReference>
<keyword evidence="8" id="KW-1185">Reference proteome</keyword>
<keyword evidence="5" id="KW-0812">Transmembrane</keyword>
<evidence type="ECO:0000256" key="4">
    <source>
        <dbReference type="SAM" id="MobiDB-lite"/>
    </source>
</evidence>
<dbReference type="SMART" id="SM00082">
    <property type="entry name" value="LRRCT"/>
    <property type="match status" value="1"/>
</dbReference>
<dbReference type="InterPro" id="IPR032675">
    <property type="entry name" value="LRR_dom_sf"/>
</dbReference>
<dbReference type="Gene3D" id="3.80.10.10">
    <property type="entry name" value="Ribonuclease Inhibitor"/>
    <property type="match status" value="1"/>
</dbReference>
<dbReference type="PANTHER" id="PTHR24369:SF215">
    <property type="entry name" value="PROTEIN WINDPIPE"/>
    <property type="match status" value="1"/>
</dbReference>
<reference evidence="7 8" key="1">
    <citation type="submission" date="2020-11" db="EMBL/GenBank/DDBJ databases">
        <authorList>
            <person name="Wallbank WR R."/>
            <person name="Pardo Diaz C."/>
            <person name="Kozak K."/>
            <person name="Martin S."/>
            <person name="Jiggins C."/>
            <person name="Moest M."/>
            <person name="Warren A I."/>
            <person name="Generalovic N T."/>
            <person name="Byers J.R.P. K."/>
            <person name="Montejo-Kovacevich G."/>
            <person name="Yen C E."/>
        </authorList>
    </citation>
    <scope>NUCLEOTIDE SEQUENCE [LARGE SCALE GENOMIC DNA]</scope>
</reference>
<feature type="compositionally biased region" description="Low complexity" evidence="4">
    <location>
        <begin position="542"/>
        <end position="556"/>
    </location>
</feature>
<feature type="transmembrane region" description="Helical" evidence="5">
    <location>
        <begin position="377"/>
        <end position="396"/>
    </location>
</feature>
<feature type="region of interest" description="Disordered" evidence="4">
    <location>
        <begin position="401"/>
        <end position="611"/>
    </location>
</feature>
<feature type="domain" description="LRRCT" evidence="6">
    <location>
        <begin position="72"/>
        <end position="121"/>
    </location>
</feature>
<dbReference type="SUPFAM" id="SSF52058">
    <property type="entry name" value="L domain-like"/>
    <property type="match status" value="1"/>
</dbReference>
<gene>
    <name evidence="7" type="ORF">HERILL_LOCUS446</name>
</gene>
<dbReference type="InterPro" id="IPR000483">
    <property type="entry name" value="Cys-rich_flank_reg_C"/>
</dbReference>
<keyword evidence="3" id="KW-0677">Repeat</keyword>